<name>A0ABQ0Q5E1_9PROT</name>
<protein>
    <submittedName>
        <fullName evidence="1">Gamma-glutamyltranspeptidase</fullName>
    </submittedName>
</protein>
<dbReference type="Pfam" id="PF01019">
    <property type="entry name" value="G_glu_transpept"/>
    <property type="match status" value="1"/>
</dbReference>
<dbReference type="SUPFAM" id="SSF56235">
    <property type="entry name" value="N-terminal nucleophile aminohydrolases (Ntn hydrolases)"/>
    <property type="match status" value="1"/>
</dbReference>
<comment type="caution">
    <text evidence="1">The sequence shown here is derived from an EMBL/GenBank/DDBJ whole genome shotgun (WGS) entry which is preliminary data.</text>
</comment>
<gene>
    <name evidence="1" type="ORF">AA0535_2515</name>
</gene>
<dbReference type="Proteomes" id="UP001062776">
    <property type="component" value="Unassembled WGS sequence"/>
</dbReference>
<accession>A0ABQ0Q5E1</accession>
<dbReference type="PANTHER" id="PTHR43881">
    <property type="entry name" value="GAMMA-GLUTAMYLTRANSPEPTIDASE (AFU_ORTHOLOGUE AFUA_4G13580)"/>
    <property type="match status" value="1"/>
</dbReference>
<reference evidence="1" key="1">
    <citation type="submission" date="2013-04" db="EMBL/GenBank/DDBJ databases">
        <title>The genome sequencing project of 58 acetic acid bacteria.</title>
        <authorList>
            <person name="Okamoto-Kainuma A."/>
            <person name="Ishikawa M."/>
            <person name="Umino S."/>
            <person name="Koizumi Y."/>
            <person name="Shiwa Y."/>
            <person name="Yoshikawa H."/>
            <person name="Matsutani M."/>
            <person name="Matsushita K."/>
        </authorList>
    </citation>
    <scope>NUCLEOTIDE SEQUENCE</scope>
    <source>
        <strain evidence="1">NRIC 0535</strain>
    </source>
</reference>
<dbReference type="Gene3D" id="3.60.20.40">
    <property type="match status" value="1"/>
</dbReference>
<dbReference type="PANTHER" id="PTHR43881:SF5">
    <property type="entry name" value="GAMMA-GLUTAMYLTRANSPEPTIDASE"/>
    <property type="match status" value="1"/>
</dbReference>
<evidence type="ECO:0000313" key="1">
    <source>
        <dbReference type="EMBL" id="GBQ92316.1"/>
    </source>
</evidence>
<keyword evidence="2" id="KW-1185">Reference proteome</keyword>
<dbReference type="InterPro" id="IPR043138">
    <property type="entry name" value="GGT_lsub"/>
</dbReference>
<proteinExistence type="predicted"/>
<dbReference type="RefSeq" id="WP_264816866.1">
    <property type="nucleotide sequence ID" value="NZ_BAPV01000057.1"/>
</dbReference>
<dbReference type="InterPro" id="IPR043137">
    <property type="entry name" value="GGT_ssub_C"/>
</dbReference>
<organism evidence="1 2">
    <name type="scientific">Asaia krungthepensis NRIC 0535</name>
    <dbReference type="NCBI Taxonomy" id="1307925"/>
    <lineage>
        <taxon>Bacteria</taxon>
        <taxon>Pseudomonadati</taxon>
        <taxon>Pseudomonadota</taxon>
        <taxon>Alphaproteobacteria</taxon>
        <taxon>Acetobacterales</taxon>
        <taxon>Acetobacteraceae</taxon>
        <taxon>Asaia</taxon>
    </lineage>
</organism>
<sequence>MLYSARSRRGMVTAPHHLAAQSGRDILKAGGNAVEAAVAVAATLSVVYPHMTGLGGDGFWIIRRPDGVIVAIDACGRLAQSAKPELYAGLDAVPWRGGLAANTVAGTAAGWSRALAYAGGTLPLTQILEDAIGHAEHGMVVTESMAGLMAAHLDVLSYMPNFKSLFLPNGDMPIAGAVHRNPALARTLRRLANAGLGDFYHGKLADLIAAELTACGSPVSLDDLAHHQAVVSRPLETTLHHGQFYNMPAPTQGAASLLILALAERLGVKGADTVEDIHRWVEATKAAFLWRDRVIADPAIMKTSPQALLSDPAALDTMAGEIDVSCAAPWPHPVQQGDTTWFGVMDEQGWAVSMIQSLYFEFGSGVVLPETGLVWQNRGSSFDLAPGRLRSLVPGRKPFHTLNPAMATLNDGSLLSYGTMGGEGQPQTQAAIVARNVIAGLSLQDAITAPRWLLGRTWGETTTTLKMETRFDPAILDGLRELGHDVESLTPFATAMGHAGAIRRYEDGTMEGATDPRSDGGVAAL</sequence>
<dbReference type="Gene3D" id="1.10.246.130">
    <property type="match status" value="1"/>
</dbReference>
<dbReference type="PRINTS" id="PR01210">
    <property type="entry name" value="GGTRANSPTASE"/>
</dbReference>
<dbReference type="InterPro" id="IPR029055">
    <property type="entry name" value="Ntn_hydrolases_N"/>
</dbReference>
<evidence type="ECO:0000313" key="2">
    <source>
        <dbReference type="Proteomes" id="UP001062776"/>
    </source>
</evidence>
<dbReference type="InterPro" id="IPR052896">
    <property type="entry name" value="GGT-like_enzyme"/>
</dbReference>
<dbReference type="EMBL" id="BAPV01000057">
    <property type="protein sequence ID" value="GBQ92316.1"/>
    <property type="molecule type" value="Genomic_DNA"/>
</dbReference>